<name>A0AAC8VFV6_PISSA</name>
<organism evidence="1 2">
    <name type="scientific">Piscirickettsia salmonis</name>
    <dbReference type="NCBI Taxonomy" id="1238"/>
    <lineage>
        <taxon>Bacteria</taxon>
        <taxon>Pseudomonadati</taxon>
        <taxon>Pseudomonadota</taxon>
        <taxon>Gammaproteobacteria</taxon>
        <taxon>Thiotrichales</taxon>
        <taxon>Piscirickettsiaceae</taxon>
        <taxon>Piscirickettsia</taxon>
    </lineage>
</organism>
<sequence length="62" mass="7454">MNQCIYYIMIVFFERGLLKMKCYSYFLSITQSVGAWLMLKLMARRRTEIFLPLPLLRGLDEK</sequence>
<protein>
    <submittedName>
        <fullName evidence="1">ABC transporter permease</fullName>
    </submittedName>
</protein>
<dbReference type="Proteomes" id="UP000029558">
    <property type="component" value="Chromosome"/>
</dbReference>
<gene>
    <name evidence="1" type="ORF">KU39_443</name>
</gene>
<reference evidence="1 2" key="1">
    <citation type="journal article" date="2014" name="Genome Announc.">
        <title>Comparative Genome Analysis of Two Isolates of the Fish Pathogen Piscirickettsia salmonis from Different Hosts Reveals Major Differences in Virulence-Associated Secretion Systems.</title>
        <authorList>
            <person name="Bohle H."/>
            <person name="Henriquez P."/>
            <person name="Grothusen H."/>
            <person name="Navas E."/>
            <person name="Sandoval A."/>
            <person name="Bustamante F."/>
            <person name="Bustos P."/>
            <person name="Mancilla M."/>
        </authorList>
    </citation>
    <scope>NUCLEOTIDE SEQUENCE [LARGE SCALE GENOMIC DNA]</scope>
    <source>
        <strain evidence="2">B1-32597</strain>
    </source>
</reference>
<accession>A0AAC8VFV6</accession>
<dbReference type="EMBL" id="CP012508">
    <property type="protein sequence ID" value="ALB21627.1"/>
    <property type="molecule type" value="Genomic_DNA"/>
</dbReference>
<evidence type="ECO:0000313" key="2">
    <source>
        <dbReference type="Proteomes" id="UP000029558"/>
    </source>
</evidence>
<dbReference type="AlphaFoldDB" id="A0AAC8VFV6"/>
<proteinExistence type="predicted"/>
<evidence type="ECO:0000313" key="1">
    <source>
        <dbReference type="EMBL" id="ALB21627.1"/>
    </source>
</evidence>